<keyword evidence="2" id="KW-1185">Reference proteome</keyword>
<dbReference type="AlphaFoldDB" id="A0A2I0JS21"/>
<dbReference type="EMBL" id="PGOL01001319">
    <property type="protein sequence ID" value="PKI59109.1"/>
    <property type="molecule type" value="Genomic_DNA"/>
</dbReference>
<name>A0A2I0JS21_PUNGR</name>
<comment type="caution">
    <text evidence="1">The sequence shown here is derived from an EMBL/GenBank/DDBJ whole genome shotgun (WGS) entry which is preliminary data.</text>
</comment>
<organism evidence="1 2">
    <name type="scientific">Punica granatum</name>
    <name type="common">Pomegranate</name>
    <dbReference type="NCBI Taxonomy" id="22663"/>
    <lineage>
        <taxon>Eukaryota</taxon>
        <taxon>Viridiplantae</taxon>
        <taxon>Streptophyta</taxon>
        <taxon>Embryophyta</taxon>
        <taxon>Tracheophyta</taxon>
        <taxon>Spermatophyta</taxon>
        <taxon>Magnoliopsida</taxon>
        <taxon>eudicotyledons</taxon>
        <taxon>Gunneridae</taxon>
        <taxon>Pentapetalae</taxon>
        <taxon>rosids</taxon>
        <taxon>malvids</taxon>
        <taxon>Myrtales</taxon>
        <taxon>Lythraceae</taxon>
        <taxon>Punica</taxon>
    </lineage>
</organism>
<accession>A0A2I0JS21</accession>
<evidence type="ECO:0000313" key="2">
    <source>
        <dbReference type="Proteomes" id="UP000233551"/>
    </source>
</evidence>
<protein>
    <submittedName>
        <fullName evidence="1">Uncharacterized protein</fullName>
    </submittedName>
</protein>
<gene>
    <name evidence="1" type="ORF">CRG98_020475</name>
</gene>
<reference evidence="1 2" key="1">
    <citation type="submission" date="2017-11" db="EMBL/GenBank/DDBJ databases">
        <title>De-novo sequencing of pomegranate (Punica granatum L.) genome.</title>
        <authorList>
            <person name="Akparov Z."/>
            <person name="Amiraslanov A."/>
            <person name="Hajiyeva S."/>
            <person name="Abbasov M."/>
            <person name="Kaur K."/>
            <person name="Hamwieh A."/>
            <person name="Solovyev V."/>
            <person name="Salamov A."/>
            <person name="Braich B."/>
            <person name="Kosarev P."/>
            <person name="Mahmoud A."/>
            <person name="Hajiyev E."/>
            <person name="Babayeva S."/>
            <person name="Izzatullayeva V."/>
            <person name="Mammadov A."/>
            <person name="Mammadov A."/>
            <person name="Sharifova S."/>
            <person name="Ojaghi J."/>
            <person name="Eynullazada K."/>
            <person name="Bayramov B."/>
            <person name="Abdulazimova A."/>
            <person name="Shahmuradov I."/>
        </authorList>
    </citation>
    <scope>NUCLEOTIDE SEQUENCE [LARGE SCALE GENOMIC DNA]</scope>
    <source>
        <strain evidence="2">cv. AG2017</strain>
        <tissue evidence="1">Leaf</tissue>
    </source>
</reference>
<evidence type="ECO:0000313" key="1">
    <source>
        <dbReference type="EMBL" id="PKI59109.1"/>
    </source>
</evidence>
<dbReference type="Proteomes" id="UP000233551">
    <property type="component" value="Unassembled WGS sequence"/>
</dbReference>
<sequence length="115" mass="13405">MNMILPFNRRILKNSDIEEQKRIPGMVVQLRRLIPNEGAIWLLRIRWISRHDFQFALRVRPSRRRQKLRRKRTETEVASVHVAGELGVGLNSPGKRPTNGHIFGPVSQRLEAMGF</sequence>
<proteinExistence type="predicted"/>